<dbReference type="RefSeq" id="WP_386434924.1">
    <property type="nucleotide sequence ID" value="NZ_JBHSBB010000022.1"/>
</dbReference>
<dbReference type="Proteomes" id="UP001595765">
    <property type="component" value="Unassembled WGS sequence"/>
</dbReference>
<evidence type="ECO:0008006" key="3">
    <source>
        <dbReference type="Google" id="ProtNLM"/>
    </source>
</evidence>
<proteinExistence type="predicted"/>
<keyword evidence="2" id="KW-1185">Reference proteome</keyword>
<evidence type="ECO:0000313" key="2">
    <source>
        <dbReference type="Proteomes" id="UP001595765"/>
    </source>
</evidence>
<reference evidence="2" key="1">
    <citation type="journal article" date="2019" name="Int. J. Syst. Evol. Microbiol.">
        <title>The Global Catalogue of Microorganisms (GCM) 10K type strain sequencing project: providing services to taxonomists for standard genome sequencing and annotation.</title>
        <authorList>
            <consortium name="The Broad Institute Genomics Platform"/>
            <consortium name="The Broad Institute Genome Sequencing Center for Infectious Disease"/>
            <person name="Wu L."/>
            <person name="Ma J."/>
        </authorList>
    </citation>
    <scope>NUCLEOTIDE SEQUENCE [LARGE SCALE GENOMIC DNA]</scope>
    <source>
        <strain evidence="2">CGMCC 4.7237</strain>
    </source>
</reference>
<protein>
    <recommendedName>
        <fullName evidence="3">Peptidase S8/S53 domain-containing protein</fullName>
    </recommendedName>
</protein>
<organism evidence="1 2">
    <name type="scientific">Streptomyces polygonati</name>
    <dbReference type="NCBI Taxonomy" id="1617087"/>
    <lineage>
        <taxon>Bacteria</taxon>
        <taxon>Bacillati</taxon>
        <taxon>Actinomycetota</taxon>
        <taxon>Actinomycetes</taxon>
        <taxon>Kitasatosporales</taxon>
        <taxon>Streptomycetaceae</taxon>
        <taxon>Streptomyces</taxon>
    </lineage>
</organism>
<dbReference type="EMBL" id="JBHSBB010000022">
    <property type="protein sequence ID" value="MFC4035271.1"/>
    <property type="molecule type" value="Genomic_DNA"/>
</dbReference>
<comment type="caution">
    <text evidence="1">The sequence shown here is derived from an EMBL/GenBank/DDBJ whole genome shotgun (WGS) entry which is preliminary data.</text>
</comment>
<evidence type="ECO:0000313" key="1">
    <source>
        <dbReference type="EMBL" id="MFC4035271.1"/>
    </source>
</evidence>
<gene>
    <name evidence="1" type="ORF">ACFO3J_27925</name>
</gene>
<name>A0ABV8HU92_9ACTN</name>
<accession>A0ABV8HU92</accession>
<sequence>MENQPCPLSSAAFRSSPVSASSAATCWGYTCHDYHPYHFGCTDNISTSAPAVALNGTILAYVYNRYSSGGNAN</sequence>